<evidence type="ECO:0000256" key="4">
    <source>
        <dbReference type="ARBA" id="ARBA00022692"/>
    </source>
</evidence>
<keyword evidence="4 9" id="KW-0812">Transmembrane</keyword>
<reference evidence="10 11" key="1">
    <citation type="journal article" date="2016" name="Nat. Commun.">
        <title>Thousands of microbial genomes shed light on interconnected biogeochemical processes in an aquifer system.</title>
        <authorList>
            <person name="Anantharaman K."/>
            <person name="Brown C.T."/>
            <person name="Hug L.A."/>
            <person name="Sharon I."/>
            <person name="Castelle C.J."/>
            <person name="Probst A.J."/>
            <person name="Thomas B.C."/>
            <person name="Singh A."/>
            <person name="Wilkins M.J."/>
            <person name="Karaoz U."/>
            <person name="Brodie E.L."/>
            <person name="Williams K.H."/>
            <person name="Hubbard S.S."/>
            <person name="Banfield J.F."/>
        </authorList>
    </citation>
    <scope>NUCLEOTIDE SEQUENCE [LARGE SCALE GENOMIC DNA]</scope>
    <source>
        <strain evidence="11">RBG_16_55_9</strain>
    </source>
</reference>
<feature type="transmembrane region" description="Helical" evidence="9">
    <location>
        <begin position="358"/>
        <end position="391"/>
    </location>
</feature>
<sequence length="649" mass="72564">MKRVYLLYTQDHQPELLRRLQKLGVLHLEGCKLEDASLPASESKRAEDRRRVENLLIKARGVLDLFSEVDPKLLYAKPEERTQSTLRIEDLSQAFREELESLEGRLKTLVGERRELRERQAAGERFKEIVQCSEELLRSLPTKSHEIVAVMGMDKDPQLRAEIEKTLQSQIPGRFKLTSKELSEDRVQFLASVHPDYAAAVQEYLQAKELRPVALPPHIERGYREGIAQLREEQTSIPRRLQEIERELRELAQKHASRMVVLTTALENHVAQLDAAGHFGYTRYTLLISGWLPSDELKHFQATLTREFPGIIIREDPEKQSYDEIPVALKERSWAKPYQLFLNAFGTPKHGSVDPVPYIGIFFPIFFGIIVGDIGYGLIVLAVALWGLFGFPGLKKPGLRKFAHSDGGRSAFRILRDGGALSVLFGLFFGELFGLEFKHLGIHGYGIWPFSRLEHPIDLLLITVALGAAQVLLGFAFGIVTALRHRDMKHLCAKIGLLLALFAISLIVGSLMKILPEGWLPGVIILLLALPFLMYGGGVIVLVEALSPFIHVLSYARIMGFALSGAVLAALFNGIVGGLAGIGNIVIGAILGIIAAVALHTVNLALHVFEGSIQSARLQWVEFFQKFILEHLGGKPYQPFKEKEISIEQ</sequence>
<dbReference type="PANTHER" id="PTHR11629:SF63">
    <property type="entry name" value="V-TYPE PROTON ATPASE SUBUNIT A"/>
    <property type="match status" value="1"/>
</dbReference>
<feature type="transmembrane region" description="Helical" evidence="9">
    <location>
        <begin position="457"/>
        <end position="483"/>
    </location>
</feature>
<evidence type="ECO:0000256" key="8">
    <source>
        <dbReference type="SAM" id="Coils"/>
    </source>
</evidence>
<feature type="transmembrane region" description="Helical" evidence="9">
    <location>
        <begin position="555"/>
        <end position="576"/>
    </location>
</feature>
<evidence type="ECO:0000256" key="1">
    <source>
        <dbReference type="ARBA" id="ARBA00004141"/>
    </source>
</evidence>
<evidence type="ECO:0000256" key="3">
    <source>
        <dbReference type="ARBA" id="ARBA00022448"/>
    </source>
</evidence>
<gene>
    <name evidence="10" type="ORF">A2Z21_09270</name>
</gene>
<evidence type="ECO:0000256" key="9">
    <source>
        <dbReference type="SAM" id="Phobius"/>
    </source>
</evidence>
<dbReference type="GO" id="GO:0046961">
    <property type="term" value="F:proton-transporting ATPase activity, rotational mechanism"/>
    <property type="evidence" value="ECO:0007669"/>
    <property type="project" value="InterPro"/>
</dbReference>
<evidence type="ECO:0000313" key="11">
    <source>
        <dbReference type="Proteomes" id="UP000179157"/>
    </source>
</evidence>
<feature type="transmembrane region" description="Helical" evidence="9">
    <location>
        <begin position="495"/>
        <end position="512"/>
    </location>
</feature>
<dbReference type="GO" id="GO:0007035">
    <property type="term" value="P:vacuolar acidification"/>
    <property type="evidence" value="ECO:0007669"/>
    <property type="project" value="TreeGrafter"/>
</dbReference>
<dbReference type="PANTHER" id="PTHR11629">
    <property type="entry name" value="VACUOLAR PROTON ATPASES"/>
    <property type="match status" value="1"/>
</dbReference>
<evidence type="ECO:0000256" key="5">
    <source>
        <dbReference type="ARBA" id="ARBA00022989"/>
    </source>
</evidence>
<proteinExistence type="inferred from homology"/>
<comment type="subcellular location">
    <subcellularLocation>
        <location evidence="1">Membrane</location>
        <topology evidence="1">Multi-pass membrane protein</topology>
    </subcellularLocation>
</comment>
<keyword evidence="6" id="KW-0406">Ion transport</keyword>
<evidence type="ECO:0000313" key="10">
    <source>
        <dbReference type="EMBL" id="OGF55261.1"/>
    </source>
</evidence>
<dbReference type="STRING" id="1817864.A2Z21_09270"/>
<dbReference type="GO" id="GO:0033179">
    <property type="term" value="C:proton-transporting V-type ATPase, V0 domain"/>
    <property type="evidence" value="ECO:0007669"/>
    <property type="project" value="InterPro"/>
</dbReference>
<evidence type="ECO:0000256" key="6">
    <source>
        <dbReference type="ARBA" id="ARBA00023065"/>
    </source>
</evidence>
<comment type="similarity">
    <text evidence="2">Belongs to the V-ATPase 116 kDa subunit family.</text>
</comment>
<organism evidence="10 11">
    <name type="scientific">Fraserbacteria sp. (strain RBG_16_55_9)</name>
    <dbReference type="NCBI Taxonomy" id="1817864"/>
    <lineage>
        <taxon>Bacteria</taxon>
        <taxon>Candidatus Fraseribacteriota</taxon>
    </lineage>
</organism>
<dbReference type="Gene3D" id="3.30.70.2170">
    <property type="match status" value="1"/>
</dbReference>
<feature type="transmembrane region" description="Helical" evidence="9">
    <location>
        <begin position="419"/>
        <end position="437"/>
    </location>
</feature>
<dbReference type="Pfam" id="PF01496">
    <property type="entry name" value="V_ATPase_I"/>
    <property type="match status" value="1"/>
</dbReference>
<accession>A0A1F5UX53</accession>
<keyword evidence="3" id="KW-0813">Transport</keyword>
<protein>
    <submittedName>
        <fullName evidence="10">Uncharacterized protein</fullName>
    </submittedName>
</protein>
<comment type="caution">
    <text evidence="10">The sequence shown here is derived from an EMBL/GenBank/DDBJ whole genome shotgun (WGS) entry which is preliminary data.</text>
</comment>
<feature type="transmembrane region" description="Helical" evidence="9">
    <location>
        <begin position="518"/>
        <end position="543"/>
    </location>
</feature>
<keyword evidence="8" id="KW-0175">Coiled coil</keyword>
<dbReference type="Proteomes" id="UP000179157">
    <property type="component" value="Unassembled WGS sequence"/>
</dbReference>
<feature type="transmembrane region" description="Helical" evidence="9">
    <location>
        <begin position="582"/>
        <end position="609"/>
    </location>
</feature>
<keyword evidence="7 9" id="KW-0472">Membrane</keyword>
<dbReference type="AlphaFoldDB" id="A0A1F5UX53"/>
<evidence type="ECO:0000256" key="2">
    <source>
        <dbReference type="ARBA" id="ARBA00009904"/>
    </source>
</evidence>
<dbReference type="Gene3D" id="1.20.1460.20">
    <property type="match status" value="1"/>
</dbReference>
<dbReference type="Gene3D" id="3.30.70.2750">
    <property type="match status" value="1"/>
</dbReference>
<feature type="coiled-coil region" evidence="8">
    <location>
        <begin position="92"/>
        <end position="119"/>
    </location>
</feature>
<dbReference type="GO" id="GO:0016471">
    <property type="term" value="C:vacuolar proton-transporting V-type ATPase complex"/>
    <property type="evidence" value="ECO:0007669"/>
    <property type="project" value="TreeGrafter"/>
</dbReference>
<keyword evidence="5 9" id="KW-1133">Transmembrane helix</keyword>
<dbReference type="InterPro" id="IPR002490">
    <property type="entry name" value="V-ATPase_116kDa_su"/>
</dbReference>
<name>A0A1F5UX53_FRAXR</name>
<dbReference type="GO" id="GO:0051117">
    <property type="term" value="F:ATPase binding"/>
    <property type="evidence" value="ECO:0007669"/>
    <property type="project" value="TreeGrafter"/>
</dbReference>
<dbReference type="EMBL" id="MFGX01000059">
    <property type="protein sequence ID" value="OGF55261.1"/>
    <property type="molecule type" value="Genomic_DNA"/>
</dbReference>
<evidence type="ECO:0000256" key="7">
    <source>
        <dbReference type="ARBA" id="ARBA00023136"/>
    </source>
</evidence>